<dbReference type="EMBL" id="JAQMWT010000138">
    <property type="protein sequence ID" value="KAJ8609532.1"/>
    <property type="molecule type" value="Genomic_DNA"/>
</dbReference>
<keyword evidence="6" id="KW-0109">Calcium transport</keyword>
<keyword evidence="11" id="KW-0630">Potassium</keyword>
<dbReference type="SUPFAM" id="SSF47473">
    <property type="entry name" value="EF-hand"/>
    <property type="match status" value="1"/>
</dbReference>
<protein>
    <recommendedName>
        <fullName evidence="18">EF-hand domain-containing protein</fullName>
    </recommendedName>
</protein>
<dbReference type="InterPro" id="IPR011992">
    <property type="entry name" value="EF-hand-dom_pair"/>
</dbReference>
<feature type="domain" description="EF-hand" evidence="18">
    <location>
        <begin position="92"/>
        <end position="127"/>
    </location>
</feature>
<evidence type="ECO:0000256" key="15">
    <source>
        <dbReference type="ARBA" id="ARBA00023136"/>
    </source>
</evidence>
<keyword evidence="12 17" id="KW-1133">Transmembrane helix</keyword>
<evidence type="ECO:0000256" key="4">
    <source>
        <dbReference type="ARBA" id="ARBA00022449"/>
    </source>
</evidence>
<dbReference type="SMART" id="SM00054">
    <property type="entry name" value="EFh"/>
    <property type="match status" value="3"/>
</dbReference>
<proteinExistence type="inferred from homology"/>
<dbReference type="GO" id="GO:0006874">
    <property type="term" value="P:intracellular calcium ion homeostasis"/>
    <property type="evidence" value="ECO:0007669"/>
    <property type="project" value="TreeGrafter"/>
</dbReference>
<dbReference type="PANTHER" id="PTHR10846">
    <property type="entry name" value="SODIUM/POTASSIUM/CALCIUM EXCHANGER"/>
    <property type="match status" value="1"/>
</dbReference>
<evidence type="ECO:0000256" key="5">
    <source>
        <dbReference type="ARBA" id="ARBA00022538"/>
    </source>
</evidence>
<keyword evidence="13" id="KW-0915">Sodium</keyword>
<keyword evidence="8" id="KW-0732">Signal</keyword>
<dbReference type="Gene3D" id="1.10.238.10">
    <property type="entry name" value="EF-hand"/>
    <property type="match status" value="2"/>
</dbReference>
<feature type="transmembrane region" description="Helical" evidence="17">
    <location>
        <begin position="339"/>
        <end position="361"/>
    </location>
</feature>
<comment type="subcellular location">
    <subcellularLocation>
        <location evidence="1">Membrane</location>
        <topology evidence="1">Multi-pass membrane protein</topology>
    </subcellularLocation>
</comment>
<dbReference type="GO" id="GO:0005886">
    <property type="term" value="C:plasma membrane"/>
    <property type="evidence" value="ECO:0007669"/>
    <property type="project" value="TreeGrafter"/>
</dbReference>
<keyword evidence="20" id="KW-1185">Reference proteome</keyword>
<evidence type="ECO:0000256" key="10">
    <source>
        <dbReference type="ARBA" id="ARBA00022847"/>
    </source>
</evidence>
<dbReference type="GO" id="GO:0005509">
    <property type="term" value="F:calcium ion binding"/>
    <property type="evidence" value="ECO:0007669"/>
    <property type="project" value="InterPro"/>
</dbReference>
<evidence type="ECO:0000256" key="1">
    <source>
        <dbReference type="ARBA" id="ARBA00004141"/>
    </source>
</evidence>
<dbReference type="Proteomes" id="UP001230188">
    <property type="component" value="Unassembled WGS sequence"/>
</dbReference>
<feature type="transmembrane region" description="Helical" evidence="17">
    <location>
        <begin position="305"/>
        <end position="327"/>
    </location>
</feature>
<dbReference type="InterPro" id="IPR004481">
    <property type="entry name" value="K/Na/Ca-exchanger"/>
</dbReference>
<dbReference type="GO" id="GO:0005262">
    <property type="term" value="F:calcium channel activity"/>
    <property type="evidence" value="ECO:0007669"/>
    <property type="project" value="TreeGrafter"/>
</dbReference>
<dbReference type="InterPro" id="IPR044880">
    <property type="entry name" value="NCX_ion-bd_dom_sf"/>
</dbReference>
<keyword evidence="16" id="KW-0739">Sodium transport</keyword>
<organism evidence="19 20">
    <name type="scientific">Chrysophaeum taylorii</name>
    <dbReference type="NCBI Taxonomy" id="2483200"/>
    <lineage>
        <taxon>Eukaryota</taxon>
        <taxon>Sar</taxon>
        <taxon>Stramenopiles</taxon>
        <taxon>Ochrophyta</taxon>
        <taxon>Pelagophyceae</taxon>
        <taxon>Pelagomonadales</taxon>
        <taxon>Pelagomonadaceae</taxon>
        <taxon>Chrysophaeum</taxon>
    </lineage>
</organism>
<keyword evidence="14" id="KW-0406">Ion transport</keyword>
<dbReference type="FunFam" id="1.20.1420.30:FF:000009">
    <property type="entry name" value="sodium/potassium/calcium exchanger 5 isoform X2"/>
    <property type="match status" value="1"/>
</dbReference>
<evidence type="ECO:0000256" key="13">
    <source>
        <dbReference type="ARBA" id="ARBA00023053"/>
    </source>
</evidence>
<evidence type="ECO:0000256" key="11">
    <source>
        <dbReference type="ARBA" id="ARBA00022958"/>
    </source>
</evidence>
<dbReference type="PROSITE" id="PS50222">
    <property type="entry name" value="EF_HAND_2"/>
    <property type="match status" value="2"/>
</dbReference>
<keyword evidence="3" id="KW-0813">Transport</keyword>
<dbReference type="InterPro" id="IPR018247">
    <property type="entry name" value="EF_Hand_1_Ca_BS"/>
</dbReference>
<evidence type="ECO:0000256" key="9">
    <source>
        <dbReference type="ARBA" id="ARBA00022837"/>
    </source>
</evidence>
<dbReference type="InterPro" id="IPR004837">
    <property type="entry name" value="NaCa_Exmemb"/>
</dbReference>
<keyword evidence="10" id="KW-0769">Symport</keyword>
<feature type="domain" description="EF-hand" evidence="18">
    <location>
        <begin position="18"/>
        <end position="53"/>
    </location>
</feature>
<sequence>MGEGGSISKTTGVAVVAEIAGDLNATFSKLDQDDNGRLDLGELKSLMLMLGGDEGDYTDEKVATLRHELDTNNDGFVSKAEFSTWYIKSENRLKHQAKWLFDQFDTDHDGLVHAVDVSELIKAVASPSADFVGLTPNVQAAVDEFATEVARGGTGCNFTQFQQWYEKTEFWQQAKTEAEVAGNAAEGLFQSVLRQLAEFPDMAMCERIIFVVLLPLNMTLALTIPDCRQPGKEHRCYLTFLMSIAWIGGFSWYMVVGITNIGEQLGISTFIMGLTFLAAGTSVPDMLSSVVVARQGKGDMAVSSSIGSNIFDVGVGLPLPWIFYTLVSYPKPIVVCNDGLAISIAILLGMVIVVISSVVAADWKMSHALGCFMFLLYVVYVIQEIYRAD</sequence>
<reference evidence="19" key="1">
    <citation type="submission" date="2023-01" db="EMBL/GenBank/DDBJ databases">
        <title>Metagenome sequencing of chrysophaentin producing Chrysophaeum taylorii.</title>
        <authorList>
            <person name="Davison J."/>
            <person name="Bewley C."/>
        </authorList>
    </citation>
    <scope>NUCLEOTIDE SEQUENCE</scope>
    <source>
        <strain evidence="19">NIES-1699</strain>
    </source>
</reference>
<evidence type="ECO:0000256" key="17">
    <source>
        <dbReference type="SAM" id="Phobius"/>
    </source>
</evidence>
<evidence type="ECO:0000313" key="20">
    <source>
        <dbReference type="Proteomes" id="UP001230188"/>
    </source>
</evidence>
<evidence type="ECO:0000256" key="7">
    <source>
        <dbReference type="ARBA" id="ARBA00022692"/>
    </source>
</evidence>
<dbReference type="PANTHER" id="PTHR10846:SF73">
    <property type="entry name" value="SODIUM_CALCIUM EXCHANGER MEMBRANE REGION DOMAIN-CONTAINING PROTEIN"/>
    <property type="match status" value="1"/>
</dbReference>
<evidence type="ECO:0000256" key="3">
    <source>
        <dbReference type="ARBA" id="ARBA00022448"/>
    </source>
</evidence>
<feature type="transmembrane region" description="Helical" evidence="17">
    <location>
        <begin position="208"/>
        <end position="224"/>
    </location>
</feature>
<evidence type="ECO:0000256" key="12">
    <source>
        <dbReference type="ARBA" id="ARBA00022989"/>
    </source>
</evidence>
<dbReference type="InterPro" id="IPR002048">
    <property type="entry name" value="EF_hand_dom"/>
</dbReference>
<evidence type="ECO:0000313" key="19">
    <source>
        <dbReference type="EMBL" id="KAJ8609532.1"/>
    </source>
</evidence>
<evidence type="ECO:0000256" key="14">
    <source>
        <dbReference type="ARBA" id="ARBA00023065"/>
    </source>
</evidence>
<evidence type="ECO:0000256" key="6">
    <source>
        <dbReference type="ARBA" id="ARBA00022568"/>
    </source>
</evidence>
<gene>
    <name evidence="19" type="ORF">CTAYLR_006018</name>
</gene>
<dbReference type="Pfam" id="PF01699">
    <property type="entry name" value="Na_Ca_ex"/>
    <property type="match status" value="1"/>
</dbReference>
<dbReference type="Gene3D" id="1.20.1420.30">
    <property type="entry name" value="NCX, central ion-binding region"/>
    <property type="match status" value="1"/>
</dbReference>
<dbReference type="CDD" id="cd00051">
    <property type="entry name" value="EFh"/>
    <property type="match status" value="1"/>
</dbReference>
<dbReference type="GO" id="GO:0008273">
    <property type="term" value="F:calcium, potassium:sodium antiporter activity"/>
    <property type="evidence" value="ECO:0007669"/>
    <property type="project" value="TreeGrafter"/>
</dbReference>
<dbReference type="PROSITE" id="PS00018">
    <property type="entry name" value="EF_HAND_1"/>
    <property type="match status" value="1"/>
</dbReference>
<keyword evidence="9" id="KW-0106">Calcium</keyword>
<evidence type="ECO:0000256" key="2">
    <source>
        <dbReference type="ARBA" id="ARBA00005364"/>
    </source>
</evidence>
<comment type="similarity">
    <text evidence="2">Belongs to the Ca(2+):cation antiporter (CaCA) (TC 2.A.19) family. SLC24A subfamily.</text>
</comment>
<keyword evidence="4" id="KW-0050">Antiport</keyword>
<keyword evidence="5" id="KW-0633">Potassium transport</keyword>
<name>A0AAD7XNK3_9STRA</name>
<accession>A0AAD7XNK3</accession>
<comment type="caution">
    <text evidence="19">The sequence shown here is derived from an EMBL/GenBank/DDBJ whole genome shotgun (WGS) entry which is preliminary data.</text>
</comment>
<keyword evidence="15 17" id="KW-0472">Membrane</keyword>
<keyword evidence="7 17" id="KW-0812">Transmembrane</keyword>
<evidence type="ECO:0000259" key="18">
    <source>
        <dbReference type="PROSITE" id="PS50222"/>
    </source>
</evidence>
<dbReference type="Pfam" id="PF13499">
    <property type="entry name" value="EF-hand_7"/>
    <property type="match status" value="1"/>
</dbReference>
<evidence type="ECO:0000256" key="16">
    <source>
        <dbReference type="ARBA" id="ARBA00023201"/>
    </source>
</evidence>
<evidence type="ECO:0000256" key="8">
    <source>
        <dbReference type="ARBA" id="ARBA00022729"/>
    </source>
</evidence>
<feature type="transmembrane region" description="Helical" evidence="17">
    <location>
        <begin position="368"/>
        <end position="386"/>
    </location>
</feature>
<feature type="transmembrane region" description="Helical" evidence="17">
    <location>
        <begin position="236"/>
        <end position="255"/>
    </location>
</feature>
<dbReference type="GO" id="GO:0015293">
    <property type="term" value="F:symporter activity"/>
    <property type="evidence" value="ECO:0007669"/>
    <property type="project" value="UniProtKB-KW"/>
</dbReference>
<dbReference type="AlphaFoldDB" id="A0AAD7XNK3"/>
<feature type="transmembrane region" description="Helical" evidence="17">
    <location>
        <begin position="267"/>
        <end position="293"/>
    </location>
</feature>